<dbReference type="GO" id="GO:0016020">
    <property type="term" value="C:membrane"/>
    <property type="evidence" value="ECO:0007669"/>
    <property type="project" value="UniProtKB-SubCell"/>
</dbReference>
<dbReference type="PANTHER" id="PTHR46426">
    <property type="entry name" value="PROTEIN DISULFIDE-ISOMERASE TMX3"/>
    <property type="match status" value="1"/>
</dbReference>
<evidence type="ECO:0000256" key="2">
    <source>
        <dbReference type="ARBA" id="ARBA00022692"/>
    </source>
</evidence>
<feature type="domain" description="Thioredoxin" evidence="5">
    <location>
        <begin position="1"/>
        <end position="82"/>
    </location>
</feature>
<name>A0AA89BXW5_PINIB</name>
<dbReference type="SUPFAM" id="SSF52833">
    <property type="entry name" value="Thioredoxin-like"/>
    <property type="match status" value="1"/>
</dbReference>
<evidence type="ECO:0000256" key="4">
    <source>
        <dbReference type="ARBA" id="ARBA00023136"/>
    </source>
</evidence>
<feature type="non-terminal residue" evidence="6">
    <location>
        <position position="1"/>
    </location>
</feature>
<dbReference type="Pfam" id="PF13848">
    <property type="entry name" value="Thioredoxin_6"/>
    <property type="match status" value="1"/>
</dbReference>
<comment type="caution">
    <text evidence="6">The sequence shown here is derived from an EMBL/GenBank/DDBJ whole genome shotgun (WGS) entry which is preliminary data.</text>
</comment>
<comment type="subcellular location">
    <subcellularLocation>
        <location evidence="1">Membrane</location>
        <topology evidence="1">Single-pass membrane protein</topology>
    </subcellularLocation>
</comment>
<evidence type="ECO:0000256" key="3">
    <source>
        <dbReference type="ARBA" id="ARBA00022989"/>
    </source>
</evidence>
<protein>
    <recommendedName>
        <fullName evidence="5">Thioredoxin domain-containing protein</fullName>
    </recommendedName>
</protein>
<sequence length="227" mass="25360">FYAPWCGHCKKLEPIYHQVAKTLSGSTVRVAKLDCTRFSNVASHFDVRGFPTIKFFNGANTYTHRGERSSEDILEFVNKAKGPVVRKLASVGKFNEAKGSHYGGVLFLYIGDEDPNDDLFKKYSHVADKLAVSSYFYSGKDSILPKEIKPKNSPAVIVIKDSTWYEYQAPEGISSMSSLEAWINGERYSAFPKIAGGSINEMAEVGKSLVILVIHEHDEVKKTLNKR</sequence>
<keyword evidence="2" id="KW-0812">Transmembrane</keyword>
<dbReference type="AlphaFoldDB" id="A0AA89BXW5"/>
<evidence type="ECO:0000313" key="7">
    <source>
        <dbReference type="Proteomes" id="UP001186944"/>
    </source>
</evidence>
<keyword evidence="3" id="KW-1133">Transmembrane helix</keyword>
<dbReference type="Gene3D" id="3.40.30.10">
    <property type="entry name" value="Glutaredoxin"/>
    <property type="match status" value="1"/>
</dbReference>
<evidence type="ECO:0000256" key="1">
    <source>
        <dbReference type="ARBA" id="ARBA00004167"/>
    </source>
</evidence>
<keyword evidence="7" id="KW-1185">Reference proteome</keyword>
<accession>A0AA89BXW5</accession>
<gene>
    <name evidence="6" type="ORF">FSP39_022593</name>
</gene>
<dbReference type="InterPro" id="IPR036249">
    <property type="entry name" value="Thioredoxin-like_sf"/>
</dbReference>
<evidence type="ECO:0000259" key="5">
    <source>
        <dbReference type="PROSITE" id="PS51352"/>
    </source>
</evidence>
<dbReference type="GO" id="GO:0005783">
    <property type="term" value="C:endoplasmic reticulum"/>
    <property type="evidence" value="ECO:0007669"/>
    <property type="project" value="TreeGrafter"/>
</dbReference>
<dbReference type="InterPro" id="IPR052250">
    <property type="entry name" value="PDI_TMX3"/>
</dbReference>
<keyword evidence="4" id="KW-0472">Membrane</keyword>
<dbReference type="PROSITE" id="PS51352">
    <property type="entry name" value="THIOREDOXIN_2"/>
    <property type="match status" value="1"/>
</dbReference>
<proteinExistence type="predicted"/>
<dbReference type="InterPro" id="IPR013766">
    <property type="entry name" value="Thioredoxin_domain"/>
</dbReference>
<dbReference type="EMBL" id="VSWD01000012">
    <property type="protein sequence ID" value="KAK3086730.1"/>
    <property type="molecule type" value="Genomic_DNA"/>
</dbReference>
<dbReference type="Proteomes" id="UP001186944">
    <property type="component" value="Unassembled WGS sequence"/>
</dbReference>
<organism evidence="6 7">
    <name type="scientific">Pinctada imbricata</name>
    <name type="common">Atlantic pearl-oyster</name>
    <name type="synonym">Pinctada martensii</name>
    <dbReference type="NCBI Taxonomy" id="66713"/>
    <lineage>
        <taxon>Eukaryota</taxon>
        <taxon>Metazoa</taxon>
        <taxon>Spiralia</taxon>
        <taxon>Lophotrochozoa</taxon>
        <taxon>Mollusca</taxon>
        <taxon>Bivalvia</taxon>
        <taxon>Autobranchia</taxon>
        <taxon>Pteriomorphia</taxon>
        <taxon>Pterioida</taxon>
        <taxon>Pterioidea</taxon>
        <taxon>Pteriidae</taxon>
        <taxon>Pinctada</taxon>
    </lineage>
</organism>
<dbReference type="Pfam" id="PF00085">
    <property type="entry name" value="Thioredoxin"/>
    <property type="match status" value="1"/>
</dbReference>
<reference evidence="6" key="1">
    <citation type="submission" date="2019-08" db="EMBL/GenBank/DDBJ databases">
        <title>The improved chromosome-level genome for the pearl oyster Pinctada fucata martensii using PacBio sequencing and Hi-C.</title>
        <authorList>
            <person name="Zheng Z."/>
        </authorList>
    </citation>
    <scope>NUCLEOTIDE SEQUENCE</scope>
    <source>
        <strain evidence="6">ZZ-2019</strain>
        <tissue evidence="6">Adductor muscle</tissue>
    </source>
</reference>
<evidence type="ECO:0000313" key="6">
    <source>
        <dbReference type="EMBL" id="KAK3086730.1"/>
    </source>
</evidence>
<dbReference type="PANTHER" id="PTHR46426:SF1">
    <property type="entry name" value="PROTEIN DISULFIDE-ISOMERASE TMX3"/>
    <property type="match status" value="1"/>
</dbReference>